<keyword evidence="4" id="KW-1185">Reference proteome</keyword>
<feature type="compositionally biased region" description="Basic and acidic residues" evidence="2">
    <location>
        <begin position="1"/>
        <end position="10"/>
    </location>
</feature>
<evidence type="ECO:0000313" key="3">
    <source>
        <dbReference type="EMBL" id="RAI57903.1"/>
    </source>
</evidence>
<dbReference type="Proteomes" id="UP000249065">
    <property type="component" value="Unassembled WGS sequence"/>
</dbReference>
<evidence type="ECO:0000256" key="1">
    <source>
        <dbReference type="ARBA" id="ARBA00006987"/>
    </source>
</evidence>
<accession>A0A327M6U4</accession>
<dbReference type="InterPro" id="IPR042100">
    <property type="entry name" value="Bug_dom1"/>
</dbReference>
<comment type="caution">
    <text evidence="3">The sequence shown here is derived from an EMBL/GenBank/DDBJ whole genome shotgun (WGS) entry which is preliminary data.</text>
</comment>
<dbReference type="Gene3D" id="3.40.190.10">
    <property type="entry name" value="Periplasmic binding protein-like II"/>
    <property type="match status" value="1"/>
</dbReference>
<dbReference type="RefSeq" id="WP_111471020.1">
    <property type="nucleotide sequence ID" value="NZ_QLIX01000013.1"/>
</dbReference>
<evidence type="ECO:0000313" key="4">
    <source>
        <dbReference type="Proteomes" id="UP000249065"/>
    </source>
</evidence>
<reference evidence="4" key="1">
    <citation type="submission" date="2018-06" db="EMBL/GenBank/DDBJ databases">
        <authorList>
            <person name="Khan S.A."/>
        </authorList>
    </citation>
    <scope>NUCLEOTIDE SEQUENCE [LARGE SCALE GENOMIC DNA]</scope>
    <source>
        <strain evidence="4">DB-1506</strain>
    </source>
</reference>
<comment type="similarity">
    <text evidence="1">Belongs to the UPF0065 (bug) family.</text>
</comment>
<protein>
    <submittedName>
        <fullName evidence="3">Tripartite tricarboxylate transporter substrate binding protein</fullName>
    </submittedName>
</protein>
<dbReference type="PIRSF" id="PIRSF017082">
    <property type="entry name" value="YflP"/>
    <property type="match status" value="1"/>
</dbReference>
<dbReference type="InterPro" id="IPR005064">
    <property type="entry name" value="BUG"/>
</dbReference>
<evidence type="ECO:0000256" key="2">
    <source>
        <dbReference type="SAM" id="MobiDB-lite"/>
    </source>
</evidence>
<dbReference type="PANTHER" id="PTHR42928:SF5">
    <property type="entry name" value="BLR1237 PROTEIN"/>
    <property type="match status" value="1"/>
</dbReference>
<dbReference type="Pfam" id="PF03401">
    <property type="entry name" value="TctC"/>
    <property type="match status" value="1"/>
</dbReference>
<dbReference type="SUPFAM" id="SSF53850">
    <property type="entry name" value="Periplasmic binding protein-like II"/>
    <property type="match status" value="1"/>
</dbReference>
<gene>
    <name evidence="3" type="ORF">DOO78_16805</name>
</gene>
<sequence length="346" mass="35823">MPRIEPDTRQRGAATGPEAGAALPRRALLGAALAVPHLARAQGRAWPDRPVRIVVPFPPGGSNDVVARPLAERLQAKLGLPFVIENRGGAGGAIGAAQVAQAAADGSTLMVTSSSFATTAVVQKPAWDAEGSFDAIAVLARAPFFVMLNPEVPARDLPGLIRLARETPGGLDYGSSGAGGINHFISEYFCQAAGIRMNHVPYRGTAPAVTDLVAGNIQVMITTVASANAAIRDGRVRVIAATAPSPAERGGLPPEVPAVPTAREVGVDYEVAIWWGLLAPKAVPPAIRQAIHAAANEALADPGLRRVYDAEGAVPAPGPPEAFAGVLHADLDRWRKLAEAANIRAE</sequence>
<proteinExistence type="inferred from homology"/>
<dbReference type="OrthoDB" id="7250553at2"/>
<dbReference type="AlphaFoldDB" id="A0A327M6U4"/>
<feature type="region of interest" description="Disordered" evidence="2">
    <location>
        <begin position="1"/>
        <end position="20"/>
    </location>
</feature>
<dbReference type="PANTHER" id="PTHR42928">
    <property type="entry name" value="TRICARBOXYLATE-BINDING PROTEIN"/>
    <property type="match status" value="1"/>
</dbReference>
<dbReference type="Gene3D" id="3.40.190.150">
    <property type="entry name" value="Bordetella uptake gene, domain 1"/>
    <property type="match status" value="1"/>
</dbReference>
<organism evidence="3 4">
    <name type="scientific">Roseicella frigidaeris</name>
    <dbReference type="NCBI Taxonomy" id="2230885"/>
    <lineage>
        <taxon>Bacteria</taxon>
        <taxon>Pseudomonadati</taxon>
        <taxon>Pseudomonadota</taxon>
        <taxon>Alphaproteobacteria</taxon>
        <taxon>Acetobacterales</taxon>
        <taxon>Roseomonadaceae</taxon>
        <taxon>Roseicella</taxon>
    </lineage>
</organism>
<name>A0A327M6U4_9PROT</name>
<dbReference type="EMBL" id="QLIX01000013">
    <property type="protein sequence ID" value="RAI57903.1"/>
    <property type="molecule type" value="Genomic_DNA"/>
</dbReference>